<keyword evidence="1" id="KW-0732">Signal</keyword>
<organism evidence="2 3">
    <name type="scientific">Hydnum rufescens UP504</name>
    <dbReference type="NCBI Taxonomy" id="1448309"/>
    <lineage>
        <taxon>Eukaryota</taxon>
        <taxon>Fungi</taxon>
        <taxon>Dikarya</taxon>
        <taxon>Basidiomycota</taxon>
        <taxon>Agaricomycotina</taxon>
        <taxon>Agaricomycetes</taxon>
        <taxon>Cantharellales</taxon>
        <taxon>Hydnaceae</taxon>
        <taxon>Hydnum</taxon>
    </lineage>
</organism>
<reference evidence="2" key="1">
    <citation type="journal article" date="2020" name="Nat. Commun.">
        <title>Large-scale genome sequencing of mycorrhizal fungi provides insights into the early evolution of symbiotic traits.</title>
        <authorList>
            <person name="Miyauchi S."/>
            <person name="Kiss E."/>
            <person name="Kuo A."/>
            <person name="Drula E."/>
            <person name="Kohler A."/>
            <person name="Sanchez-Garcia M."/>
            <person name="Morin E."/>
            <person name="Andreopoulos B."/>
            <person name="Barry K.W."/>
            <person name="Bonito G."/>
            <person name="Buee M."/>
            <person name="Carver A."/>
            <person name="Chen C."/>
            <person name="Cichocki N."/>
            <person name="Clum A."/>
            <person name="Culley D."/>
            <person name="Crous P.W."/>
            <person name="Fauchery L."/>
            <person name="Girlanda M."/>
            <person name="Hayes R.D."/>
            <person name="Keri Z."/>
            <person name="LaButti K."/>
            <person name="Lipzen A."/>
            <person name="Lombard V."/>
            <person name="Magnuson J."/>
            <person name="Maillard F."/>
            <person name="Murat C."/>
            <person name="Nolan M."/>
            <person name="Ohm R.A."/>
            <person name="Pangilinan J."/>
            <person name="Pereira M.F."/>
            <person name="Perotto S."/>
            <person name="Peter M."/>
            <person name="Pfister S."/>
            <person name="Riley R."/>
            <person name="Sitrit Y."/>
            <person name="Stielow J.B."/>
            <person name="Szollosi G."/>
            <person name="Zifcakova L."/>
            <person name="Stursova M."/>
            <person name="Spatafora J.W."/>
            <person name="Tedersoo L."/>
            <person name="Vaario L.M."/>
            <person name="Yamada A."/>
            <person name="Yan M."/>
            <person name="Wang P."/>
            <person name="Xu J."/>
            <person name="Bruns T."/>
            <person name="Baldrian P."/>
            <person name="Vilgalys R."/>
            <person name="Dunand C."/>
            <person name="Henrissat B."/>
            <person name="Grigoriev I.V."/>
            <person name="Hibbett D."/>
            <person name="Nagy L.G."/>
            <person name="Martin F.M."/>
        </authorList>
    </citation>
    <scope>NUCLEOTIDE SEQUENCE</scope>
    <source>
        <strain evidence="2">UP504</strain>
    </source>
</reference>
<dbReference type="Proteomes" id="UP000886523">
    <property type="component" value="Unassembled WGS sequence"/>
</dbReference>
<accession>A0A9P6B438</accession>
<gene>
    <name evidence="2" type="ORF">BS47DRAFT_1380668</name>
</gene>
<dbReference type="AlphaFoldDB" id="A0A9P6B438"/>
<dbReference type="EMBL" id="MU128934">
    <property type="protein sequence ID" value="KAF9517109.1"/>
    <property type="molecule type" value="Genomic_DNA"/>
</dbReference>
<feature type="chain" id="PRO_5040383140" evidence="1">
    <location>
        <begin position="22"/>
        <end position="176"/>
    </location>
</feature>
<feature type="signal peptide" evidence="1">
    <location>
        <begin position="1"/>
        <end position="21"/>
    </location>
</feature>
<sequence>MISTRVFSFLFFCTFGLLVTAAPMKKSQVVPSDPTSSVLNELSALQSKITGQVALLTVAGQAETALETILSDIKATTTTLTPLTGTITDAASLQSIAAVVATIIKTVGTPLTADSTVPALVGSLGLNDVLVDLLKAVEGLASGVIALVRGILNVDLGGVLGKLSGILGGLLSLLGL</sequence>
<name>A0A9P6B438_9AGAM</name>
<proteinExistence type="predicted"/>
<protein>
    <submittedName>
        <fullName evidence="2">Uncharacterized protein</fullName>
    </submittedName>
</protein>
<keyword evidence="3" id="KW-1185">Reference proteome</keyword>
<evidence type="ECO:0000313" key="3">
    <source>
        <dbReference type="Proteomes" id="UP000886523"/>
    </source>
</evidence>
<comment type="caution">
    <text evidence="2">The sequence shown here is derived from an EMBL/GenBank/DDBJ whole genome shotgun (WGS) entry which is preliminary data.</text>
</comment>
<evidence type="ECO:0000313" key="2">
    <source>
        <dbReference type="EMBL" id="KAF9517109.1"/>
    </source>
</evidence>
<evidence type="ECO:0000256" key="1">
    <source>
        <dbReference type="SAM" id="SignalP"/>
    </source>
</evidence>